<sequence>MANGGGNATGSGNSSSKKPHAVFIPFPLQGHITPLLKLAKLFHHRGFQITFVNAAFINRRLLKSSAAGALTSPSSSSVADFRFETIPDGLHFGDDEEITPQLMYFICEASRYNFVVPFRHLVSKLNHEDSAAAPVTCIVSDAHMAFPITVAQEIGVPSFLFWPNSACGFMSIKHHNLLKQRSLIPLKDELADTIVDWIPGLKDIRLKDVPFAEIDKYDFPMREMEEAYKASGIIFNTFDILEQDVLDAISAMFPHVYTIGPLQLLLNSTSDDGSIGSSLWEEESECLQWLNSMKPNSVVYISFGSVAVMEPQQLTEFAWGIVNSNQPFLWIIRPNLVMGEAAALPPELLEKIKGRGMIAKWCQQEQVLKHPSVGGFLTHCGWNSTLDSLCAEVPILCWPWLGDQCINRRYSCSHWGIGIEMNKDVKRDEVEKLVRNLMEGEQGKELKKKVMEWKKLAVEATSDGGSSFMNLEKLVNEVLG</sequence>
<keyword evidence="3 5" id="KW-0808">Transferase</keyword>
<evidence type="ECO:0000256" key="2">
    <source>
        <dbReference type="ARBA" id="ARBA00022676"/>
    </source>
</evidence>
<proteinExistence type="inferred from homology"/>
<evidence type="ECO:0000313" key="7">
    <source>
        <dbReference type="EMBL" id="THG08848.1"/>
    </source>
</evidence>
<evidence type="ECO:0000313" key="8">
    <source>
        <dbReference type="Proteomes" id="UP000306102"/>
    </source>
</evidence>
<keyword evidence="2 5" id="KW-0328">Glycosyltransferase</keyword>
<comment type="similarity">
    <text evidence="1 5">Belongs to the UDP-glycosyltransferase family.</text>
</comment>
<accession>A0A4S4DZC2</accession>
<dbReference type="CDD" id="cd03784">
    <property type="entry name" value="GT1_Gtf-like"/>
    <property type="match status" value="1"/>
</dbReference>
<dbReference type="GO" id="GO:0080043">
    <property type="term" value="F:quercetin 3-O-glucosyltransferase activity"/>
    <property type="evidence" value="ECO:0007669"/>
    <property type="project" value="TreeGrafter"/>
</dbReference>
<dbReference type="InterPro" id="IPR035595">
    <property type="entry name" value="UDP_glycos_trans_CS"/>
</dbReference>
<evidence type="ECO:0000256" key="6">
    <source>
        <dbReference type="RuleBase" id="RU362057"/>
    </source>
</evidence>
<evidence type="ECO:0000256" key="5">
    <source>
        <dbReference type="RuleBase" id="RU003718"/>
    </source>
</evidence>
<evidence type="ECO:0000256" key="3">
    <source>
        <dbReference type="ARBA" id="ARBA00022679"/>
    </source>
</evidence>
<dbReference type="InterPro" id="IPR002213">
    <property type="entry name" value="UDP_glucos_trans"/>
</dbReference>
<dbReference type="GO" id="GO:0009813">
    <property type="term" value="P:flavonoid biosynthetic process"/>
    <property type="evidence" value="ECO:0007669"/>
    <property type="project" value="UniProtKB-KW"/>
</dbReference>
<dbReference type="Proteomes" id="UP000306102">
    <property type="component" value="Unassembled WGS sequence"/>
</dbReference>
<evidence type="ECO:0000256" key="4">
    <source>
        <dbReference type="ARBA" id="ARBA00023241"/>
    </source>
</evidence>
<dbReference type="PANTHER" id="PTHR11926:SF1498">
    <property type="entry name" value="GLYCOSYLTRANSFERASE"/>
    <property type="match status" value="1"/>
</dbReference>
<dbReference type="Gene3D" id="3.40.50.2000">
    <property type="entry name" value="Glycogen Phosphorylase B"/>
    <property type="match status" value="2"/>
</dbReference>
<reference evidence="7 8" key="1">
    <citation type="journal article" date="2018" name="Proc. Natl. Acad. Sci. U.S.A.">
        <title>Draft genome sequence of Camellia sinensis var. sinensis provides insights into the evolution of the tea genome and tea quality.</title>
        <authorList>
            <person name="Wei C."/>
            <person name="Yang H."/>
            <person name="Wang S."/>
            <person name="Zhao J."/>
            <person name="Liu C."/>
            <person name="Gao L."/>
            <person name="Xia E."/>
            <person name="Lu Y."/>
            <person name="Tai Y."/>
            <person name="She G."/>
            <person name="Sun J."/>
            <person name="Cao H."/>
            <person name="Tong W."/>
            <person name="Gao Q."/>
            <person name="Li Y."/>
            <person name="Deng W."/>
            <person name="Jiang X."/>
            <person name="Wang W."/>
            <person name="Chen Q."/>
            <person name="Zhang S."/>
            <person name="Li H."/>
            <person name="Wu J."/>
            <person name="Wang P."/>
            <person name="Li P."/>
            <person name="Shi C."/>
            <person name="Zheng F."/>
            <person name="Jian J."/>
            <person name="Huang B."/>
            <person name="Shan D."/>
            <person name="Shi M."/>
            <person name="Fang C."/>
            <person name="Yue Y."/>
            <person name="Li F."/>
            <person name="Li D."/>
            <person name="Wei S."/>
            <person name="Han B."/>
            <person name="Jiang C."/>
            <person name="Yin Y."/>
            <person name="Xia T."/>
            <person name="Zhang Z."/>
            <person name="Bennetzen J.L."/>
            <person name="Zhao S."/>
            <person name="Wan X."/>
        </authorList>
    </citation>
    <scope>NUCLEOTIDE SEQUENCE [LARGE SCALE GENOMIC DNA]</scope>
    <source>
        <strain evidence="8">cv. Shuchazao</strain>
        <tissue evidence="7">Leaf</tissue>
    </source>
</reference>
<keyword evidence="4" id="KW-0284">Flavonoid biosynthesis</keyword>
<dbReference type="AlphaFoldDB" id="A0A4S4DZC2"/>
<organism evidence="7 8">
    <name type="scientific">Camellia sinensis var. sinensis</name>
    <name type="common">China tea</name>
    <dbReference type="NCBI Taxonomy" id="542762"/>
    <lineage>
        <taxon>Eukaryota</taxon>
        <taxon>Viridiplantae</taxon>
        <taxon>Streptophyta</taxon>
        <taxon>Embryophyta</taxon>
        <taxon>Tracheophyta</taxon>
        <taxon>Spermatophyta</taxon>
        <taxon>Magnoliopsida</taxon>
        <taxon>eudicotyledons</taxon>
        <taxon>Gunneridae</taxon>
        <taxon>Pentapetalae</taxon>
        <taxon>asterids</taxon>
        <taxon>Ericales</taxon>
        <taxon>Theaceae</taxon>
        <taxon>Camellia</taxon>
    </lineage>
</organism>
<gene>
    <name evidence="7" type="ORF">TEA_017874</name>
</gene>
<dbReference type="PANTHER" id="PTHR11926">
    <property type="entry name" value="GLUCOSYL/GLUCURONOSYL TRANSFERASES"/>
    <property type="match status" value="1"/>
</dbReference>
<dbReference type="FunFam" id="3.40.50.2000:FF:000065">
    <property type="entry name" value="Glycosyltransferase"/>
    <property type="match status" value="1"/>
</dbReference>
<evidence type="ECO:0000256" key="1">
    <source>
        <dbReference type="ARBA" id="ARBA00009995"/>
    </source>
</evidence>
<protein>
    <recommendedName>
        <fullName evidence="6">Glycosyltransferase</fullName>
        <ecNumber evidence="6">2.4.1.-</ecNumber>
    </recommendedName>
</protein>
<dbReference type="EC" id="2.4.1.-" evidence="6"/>
<dbReference type="PROSITE" id="PS00375">
    <property type="entry name" value="UDPGT"/>
    <property type="match status" value="1"/>
</dbReference>
<dbReference type="GO" id="GO:0080044">
    <property type="term" value="F:quercetin 7-O-glucosyltransferase activity"/>
    <property type="evidence" value="ECO:0007669"/>
    <property type="project" value="TreeGrafter"/>
</dbReference>
<dbReference type="SUPFAM" id="SSF53756">
    <property type="entry name" value="UDP-Glycosyltransferase/glycogen phosphorylase"/>
    <property type="match status" value="1"/>
</dbReference>
<dbReference type="FunFam" id="3.40.50.2000:FF:000027">
    <property type="entry name" value="Glycosyltransferase"/>
    <property type="match status" value="1"/>
</dbReference>
<comment type="caution">
    <text evidence="7">The sequence shown here is derived from an EMBL/GenBank/DDBJ whole genome shotgun (WGS) entry which is preliminary data.</text>
</comment>
<dbReference type="Pfam" id="PF00201">
    <property type="entry name" value="UDPGT"/>
    <property type="match status" value="1"/>
</dbReference>
<name>A0A4S4DZC2_CAMSN</name>
<keyword evidence="8" id="KW-1185">Reference proteome</keyword>
<dbReference type="EMBL" id="SDRB02008998">
    <property type="protein sequence ID" value="THG08848.1"/>
    <property type="molecule type" value="Genomic_DNA"/>
</dbReference>